<proteinExistence type="predicted"/>
<name>A0A564Y016_HYMDI</name>
<dbReference type="AlphaFoldDB" id="A0A564Y016"/>
<dbReference type="Proteomes" id="UP000321570">
    <property type="component" value="Unassembled WGS sequence"/>
</dbReference>
<reference evidence="1 2" key="1">
    <citation type="submission" date="2019-07" db="EMBL/GenBank/DDBJ databases">
        <authorList>
            <person name="Jastrzebski P J."/>
            <person name="Paukszto L."/>
            <person name="Jastrzebski P J."/>
        </authorList>
    </citation>
    <scope>NUCLEOTIDE SEQUENCE [LARGE SCALE GENOMIC DNA]</scope>
    <source>
        <strain evidence="1 2">WMS-il1</strain>
    </source>
</reference>
<dbReference type="EMBL" id="CABIJS010000035">
    <property type="protein sequence ID" value="VUZ40612.1"/>
    <property type="molecule type" value="Genomic_DNA"/>
</dbReference>
<evidence type="ECO:0000313" key="1">
    <source>
        <dbReference type="EMBL" id="VUZ40612.1"/>
    </source>
</evidence>
<sequence>MQPKLIYSNLLYLLPLLYQWGRASRTNHLRVLGESILNSDASEQQTAESSAASL</sequence>
<gene>
    <name evidence="1" type="ORF">WMSIL1_LOCUS1618</name>
</gene>
<evidence type="ECO:0000313" key="2">
    <source>
        <dbReference type="Proteomes" id="UP000321570"/>
    </source>
</evidence>
<protein>
    <submittedName>
        <fullName evidence="1">Uncharacterized protein</fullName>
    </submittedName>
</protein>
<keyword evidence="2" id="KW-1185">Reference proteome</keyword>
<organism evidence="1 2">
    <name type="scientific">Hymenolepis diminuta</name>
    <name type="common">Rat tapeworm</name>
    <dbReference type="NCBI Taxonomy" id="6216"/>
    <lineage>
        <taxon>Eukaryota</taxon>
        <taxon>Metazoa</taxon>
        <taxon>Spiralia</taxon>
        <taxon>Lophotrochozoa</taxon>
        <taxon>Platyhelminthes</taxon>
        <taxon>Cestoda</taxon>
        <taxon>Eucestoda</taxon>
        <taxon>Cyclophyllidea</taxon>
        <taxon>Hymenolepididae</taxon>
        <taxon>Hymenolepis</taxon>
    </lineage>
</organism>
<accession>A0A564Y016</accession>